<evidence type="ECO:0000313" key="2">
    <source>
        <dbReference type="Proteomes" id="UP000483379"/>
    </source>
</evidence>
<gene>
    <name evidence="1" type="ORF">G3446_20855</name>
</gene>
<protein>
    <submittedName>
        <fullName evidence="1">YfiR family protein</fullName>
    </submittedName>
</protein>
<organism evidence="1 2">
    <name type="scientific">Thiorhodococcus minor</name>
    <dbReference type="NCBI Taxonomy" id="57489"/>
    <lineage>
        <taxon>Bacteria</taxon>
        <taxon>Pseudomonadati</taxon>
        <taxon>Pseudomonadota</taxon>
        <taxon>Gammaproteobacteria</taxon>
        <taxon>Chromatiales</taxon>
        <taxon>Chromatiaceae</taxon>
        <taxon>Thiorhodococcus</taxon>
    </lineage>
</organism>
<proteinExistence type="predicted"/>
<keyword evidence="2" id="KW-1185">Reference proteome</keyword>
<comment type="caution">
    <text evidence="1">The sequence shown here is derived from an EMBL/GenBank/DDBJ whole genome shotgun (WGS) entry which is preliminary data.</text>
</comment>
<evidence type="ECO:0000313" key="1">
    <source>
        <dbReference type="EMBL" id="NEV64304.1"/>
    </source>
</evidence>
<accession>A0A6M0K4W1</accession>
<sequence>MTWLAWPSTASAAAGQGLDHSARGARSRLAALGAAALLFGAALAGARAESFAEVDVRAVFLRNFALFIKWPPPAFDSPSAPLRYCVLGNQALHASLERALSGEQVAGRPLQLTDAKDPAQWRHCHVLYVDHRAAEPSQRVLAVVNEAPVLTVGDTEAWARDGGIVALVRKRGRLRPLINRTAASRARIRISSKLLRLATLVSEAAD</sequence>
<dbReference type="Proteomes" id="UP000483379">
    <property type="component" value="Unassembled WGS sequence"/>
</dbReference>
<name>A0A6M0K4W1_9GAMM</name>
<reference evidence="1 2" key="1">
    <citation type="submission" date="2020-02" db="EMBL/GenBank/DDBJ databases">
        <title>Genome sequences of Thiorhodococcus mannitoliphagus and Thiorhodococcus minor, purple sulfur photosynthetic bacteria in the gammaproteobacterial family, Chromatiaceae.</title>
        <authorList>
            <person name="Aviles F.A."/>
            <person name="Meyer T.E."/>
            <person name="Kyndt J.A."/>
        </authorList>
    </citation>
    <scope>NUCLEOTIDE SEQUENCE [LARGE SCALE GENOMIC DNA]</scope>
    <source>
        <strain evidence="1 2">DSM 11518</strain>
    </source>
</reference>
<dbReference type="Pfam" id="PF13689">
    <property type="entry name" value="DUF4154"/>
    <property type="match status" value="1"/>
</dbReference>
<dbReference type="AlphaFoldDB" id="A0A6M0K4W1"/>
<dbReference type="EMBL" id="JAAIJQ010000083">
    <property type="protein sequence ID" value="NEV64304.1"/>
    <property type="molecule type" value="Genomic_DNA"/>
</dbReference>
<dbReference type="RefSeq" id="WP_164454915.1">
    <property type="nucleotide sequence ID" value="NZ_JAAIJQ010000083.1"/>
</dbReference>
<dbReference type="InterPro" id="IPR025293">
    <property type="entry name" value="YfiR/HmsC-like"/>
</dbReference>